<accession>A0A133VN15</accession>
<organism evidence="1 2">
    <name type="scientific">candidate division MSBL1 archaeon SCGC-AAA385D11</name>
    <dbReference type="NCBI Taxonomy" id="1698286"/>
    <lineage>
        <taxon>Archaea</taxon>
        <taxon>Methanobacteriati</taxon>
        <taxon>Methanobacteriota</taxon>
        <taxon>candidate division MSBL1</taxon>
    </lineage>
</organism>
<dbReference type="AlphaFoldDB" id="A0A133VN15"/>
<protein>
    <submittedName>
        <fullName evidence="1">Uncharacterized protein</fullName>
    </submittedName>
</protein>
<dbReference type="Proteomes" id="UP000070256">
    <property type="component" value="Unassembled WGS sequence"/>
</dbReference>
<keyword evidence="2" id="KW-1185">Reference proteome</keyword>
<evidence type="ECO:0000313" key="2">
    <source>
        <dbReference type="Proteomes" id="UP000070256"/>
    </source>
</evidence>
<comment type="caution">
    <text evidence="1">The sequence shown here is derived from an EMBL/GenBank/DDBJ whole genome shotgun (WGS) entry which is preliminary data.</text>
</comment>
<name>A0A133VN15_9EURY</name>
<proteinExistence type="predicted"/>
<sequence>MQVENPLTESGREFKEGCEEIDGEFHQEEGKLLFCRTDNFNGIFAPSPSWDEPVLVLGPDDTITGIEKVRSKEDTLEVLTPTKIISLQEGGDRETRTRTYIPAVAMAEMGKLEAEMFEKKDKSLQEILDEHEWISDLQKEEAIEKEF</sequence>
<reference evidence="1 2" key="1">
    <citation type="journal article" date="2016" name="Sci. Rep.">
        <title>Metabolic traits of an uncultured archaeal lineage -MSBL1- from brine pools of the Red Sea.</title>
        <authorList>
            <person name="Mwirichia R."/>
            <person name="Alam I."/>
            <person name="Rashid M."/>
            <person name="Vinu M."/>
            <person name="Ba-Alawi W."/>
            <person name="Anthony Kamau A."/>
            <person name="Kamanda Ngugi D."/>
            <person name="Goker M."/>
            <person name="Klenk H.P."/>
            <person name="Bajic V."/>
            <person name="Stingl U."/>
        </authorList>
    </citation>
    <scope>NUCLEOTIDE SEQUENCE [LARGE SCALE GENOMIC DNA]</scope>
    <source>
        <strain evidence="1">SCGC-AAA385D11</strain>
    </source>
</reference>
<gene>
    <name evidence="1" type="ORF">AKJ58_01650</name>
</gene>
<evidence type="ECO:0000313" key="1">
    <source>
        <dbReference type="EMBL" id="KXB07842.1"/>
    </source>
</evidence>
<dbReference type="EMBL" id="LHYK01000030">
    <property type="protein sequence ID" value="KXB07842.1"/>
    <property type="molecule type" value="Genomic_DNA"/>
</dbReference>